<keyword evidence="7 14" id="KW-0812">Transmembrane</keyword>
<organism evidence="16 17">
    <name type="scientific">Nocardioides aquaticus</name>
    <dbReference type="NCBI Taxonomy" id="160826"/>
    <lineage>
        <taxon>Bacteria</taxon>
        <taxon>Bacillati</taxon>
        <taxon>Actinomycetota</taxon>
        <taxon>Actinomycetes</taxon>
        <taxon>Propionibacteriales</taxon>
        <taxon>Nocardioidaceae</taxon>
        <taxon>Nocardioides</taxon>
    </lineage>
</organism>
<evidence type="ECO:0000259" key="15">
    <source>
        <dbReference type="PROSITE" id="PS51296"/>
    </source>
</evidence>
<evidence type="ECO:0000256" key="9">
    <source>
        <dbReference type="ARBA" id="ARBA00022989"/>
    </source>
</evidence>
<evidence type="ECO:0000256" key="8">
    <source>
        <dbReference type="ARBA" id="ARBA00022982"/>
    </source>
</evidence>
<accession>A0ABX8EF66</accession>
<dbReference type="CDD" id="cd03467">
    <property type="entry name" value="Rieske"/>
    <property type="match status" value="1"/>
</dbReference>
<dbReference type="PROSITE" id="PS51296">
    <property type="entry name" value="RIESKE"/>
    <property type="match status" value="1"/>
</dbReference>
<dbReference type="InterPro" id="IPR045603">
    <property type="entry name" value="QcrA_N"/>
</dbReference>
<keyword evidence="10" id="KW-0560">Oxidoreductase</keyword>
<evidence type="ECO:0000256" key="6">
    <source>
        <dbReference type="ARBA" id="ARBA00022475"/>
    </source>
</evidence>
<evidence type="ECO:0000256" key="4">
    <source>
        <dbReference type="ARBA" id="ARBA00015816"/>
    </source>
</evidence>
<evidence type="ECO:0000313" key="17">
    <source>
        <dbReference type="Proteomes" id="UP000679307"/>
    </source>
</evidence>
<keyword evidence="9 14" id="KW-1133">Transmembrane helix</keyword>
<feature type="transmembrane region" description="Helical" evidence="14">
    <location>
        <begin position="73"/>
        <end position="94"/>
    </location>
</feature>
<evidence type="ECO:0000256" key="13">
    <source>
        <dbReference type="SAM" id="MobiDB-lite"/>
    </source>
</evidence>
<gene>
    <name evidence="16" type="primary">qcrA_1</name>
    <name evidence="16" type="ORF">ENKNEFLB_01504</name>
</gene>
<reference evidence="16 17" key="1">
    <citation type="submission" date="2021-05" db="EMBL/GenBank/DDBJ databases">
        <title>Complete genome of Nocardioides aquaticus KCTC 9944T isolated from meromictic and hypersaline Ekho Lake, Antarctica.</title>
        <authorList>
            <person name="Hwang K."/>
            <person name="Kim K.M."/>
            <person name="Choe H."/>
        </authorList>
    </citation>
    <scope>NUCLEOTIDE SEQUENCE [LARGE SCALE GENOMIC DNA]</scope>
    <source>
        <strain evidence="16 17">KCTC 9944</strain>
    </source>
</reference>
<comment type="similarity">
    <text evidence="3">Belongs to the Rieske iron-sulfur protein family.</text>
</comment>
<evidence type="ECO:0000256" key="12">
    <source>
        <dbReference type="ARBA" id="ARBA00029586"/>
    </source>
</evidence>
<dbReference type="Proteomes" id="UP000679307">
    <property type="component" value="Chromosome"/>
</dbReference>
<evidence type="ECO:0000256" key="2">
    <source>
        <dbReference type="ARBA" id="ARBA00004651"/>
    </source>
</evidence>
<dbReference type="InterPro" id="IPR014349">
    <property type="entry name" value="Rieske_Fe-S_prot"/>
</dbReference>
<feature type="transmembrane region" description="Helical" evidence="14">
    <location>
        <begin position="106"/>
        <end position="129"/>
    </location>
</feature>
<evidence type="ECO:0000256" key="5">
    <source>
        <dbReference type="ARBA" id="ARBA00022448"/>
    </source>
</evidence>
<dbReference type="EMBL" id="CP075371">
    <property type="protein sequence ID" value="QVT79124.1"/>
    <property type="molecule type" value="Genomic_DNA"/>
</dbReference>
<dbReference type="Pfam" id="PF19297">
    <property type="entry name" value="QcrA_N"/>
    <property type="match status" value="1"/>
</dbReference>
<keyword evidence="8" id="KW-0249">Electron transport</keyword>
<feature type="domain" description="Rieske" evidence="15">
    <location>
        <begin position="270"/>
        <end position="368"/>
    </location>
</feature>
<protein>
    <recommendedName>
        <fullName evidence="4">Cytochrome bc1 complex Rieske iron-sulfur subunit</fullName>
    </recommendedName>
    <alternativeName>
        <fullName evidence="12">Cytochrome bc1 reductase complex subunit QcrA</fullName>
    </alternativeName>
</protein>
<keyword evidence="11 14" id="KW-0472">Membrane</keyword>
<sequence length="385" mass="41056">MTPDDPKDPSGQHPTVPGTTPGASPQGGVVPDSHGEFTPVRTDTPVADPGLPAHQWRPTDVDPKLEKRAERQVAGMFVAAQVFVVLFVVSYFVFDIGGDGDAFLGLGASTVTLGLCLGIALLLIGVGIIQWARKLMGDHEISEMRHPARSSDEDREATLEALRVGTEESGIARRPLIRNTLLGSVGLLGVPAVVLLRDLGPTPGQVATEQPYEGAGLANTVWADGMRVVRDVIGTPIRAADLEIGDLVNATAAALYETDEEGELVLEGTVRLIANSKAPVIVVRMEPEEIEAVEGRENWTVEGIIAYSKICTHVGCPISLYERTTHHVLCPCHQSTFDLADGANVIFGPAARPLPQLALAVDDEGYLVAQSDFDEPVGPSFWERG</sequence>
<evidence type="ECO:0000256" key="1">
    <source>
        <dbReference type="ARBA" id="ARBA00002494"/>
    </source>
</evidence>
<dbReference type="PANTHER" id="PTHR10134">
    <property type="entry name" value="CYTOCHROME B-C1 COMPLEX SUBUNIT RIESKE, MITOCHONDRIAL"/>
    <property type="match status" value="1"/>
</dbReference>
<comment type="subcellular location">
    <subcellularLocation>
        <location evidence="2">Cell membrane</location>
        <topology evidence="2">Multi-pass membrane protein</topology>
    </subcellularLocation>
</comment>
<feature type="region of interest" description="Disordered" evidence="13">
    <location>
        <begin position="1"/>
        <end position="59"/>
    </location>
</feature>
<evidence type="ECO:0000256" key="14">
    <source>
        <dbReference type="SAM" id="Phobius"/>
    </source>
</evidence>
<evidence type="ECO:0000256" key="3">
    <source>
        <dbReference type="ARBA" id="ARBA00010651"/>
    </source>
</evidence>
<keyword evidence="17" id="KW-1185">Reference proteome</keyword>
<dbReference type="Pfam" id="PF00355">
    <property type="entry name" value="Rieske"/>
    <property type="match status" value="1"/>
</dbReference>
<proteinExistence type="inferred from homology"/>
<evidence type="ECO:0000256" key="7">
    <source>
        <dbReference type="ARBA" id="ARBA00022692"/>
    </source>
</evidence>
<keyword evidence="5" id="KW-0813">Transport</keyword>
<feature type="compositionally biased region" description="Basic and acidic residues" evidence="13">
    <location>
        <begin position="1"/>
        <end position="10"/>
    </location>
</feature>
<dbReference type="InterPro" id="IPR017941">
    <property type="entry name" value="Rieske_2Fe-2S"/>
</dbReference>
<keyword evidence="6" id="KW-1003">Cell membrane</keyword>
<evidence type="ECO:0000256" key="10">
    <source>
        <dbReference type="ARBA" id="ARBA00023002"/>
    </source>
</evidence>
<evidence type="ECO:0000313" key="16">
    <source>
        <dbReference type="EMBL" id="QVT79124.1"/>
    </source>
</evidence>
<name>A0ABX8EF66_9ACTN</name>
<evidence type="ECO:0000256" key="11">
    <source>
        <dbReference type="ARBA" id="ARBA00023136"/>
    </source>
</evidence>
<comment type="function">
    <text evidence="1">Iron-sulfur subunit of the cytochrome bc1 complex, an essential component of the respiratory electron transport chain required for ATP synthesis. The bc1 complex catalyzes the oxidation of menaquinol and the reduction of cytochrome c in the respiratory chain. The bc1 complex operates through a Q-cycle mechanism that couples electron transfer to generation of the proton gradient that drives ATP synthesis.</text>
</comment>